<reference evidence="3" key="1">
    <citation type="submission" date="2025-08" db="UniProtKB">
        <authorList>
            <consortium name="RefSeq"/>
        </authorList>
    </citation>
    <scope>IDENTIFICATION</scope>
    <source>
        <tissue evidence="3">Blood</tissue>
    </source>
</reference>
<accession>A0A6J1YVI8</accession>
<evidence type="ECO:0000313" key="3">
    <source>
        <dbReference type="RefSeq" id="XP_026908065.2"/>
    </source>
</evidence>
<feature type="compositionally biased region" description="Low complexity" evidence="1">
    <location>
        <begin position="129"/>
        <end position="142"/>
    </location>
</feature>
<feature type="compositionally biased region" description="Gly residues" evidence="1">
    <location>
        <begin position="95"/>
        <end position="105"/>
    </location>
</feature>
<keyword evidence="2" id="KW-1185">Reference proteome</keyword>
<proteinExistence type="predicted"/>
<feature type="compositionally biased region" description="Pro residues" evidence="1">
    <location>
        <begin position="73"/>
        <end position="90"/>
    </location>
</feature>
<feature type="compositionally biased region" description="Low complexity" evidence="1">
    <location>
        <begin position="163"/>
        <end position="172"/>
    </location>
</feature>
<name>A0A6J1YVI8_ACIJB</name>
<feature type="region of interest" description="Disordered" evidence="1">
    <location>
        <begin position="1"/>
        <end position="219"/>
    </location>
</feature>
<protein>
    <submittedName>
        <fullName evidence="3">Basic proline-rich protein-like</fullName>
    </submittedName>
</protein>
<organism evidence="2 3">
    <name type="scientific">Acinonyx jubatus</name>
    <name type="common">Cheetah</name>
    <dbReference type="NCBI Taxonomy" id="32536"/>
    <lineage>
        <taxon>Eukaryota</taxon>
        <taxon>Metazoa</taxon>
        <taxon>Chordata</taxon>
        <taxon>Craniata</taxon>
        <taxon>Vertebrata</taxon>
        <taxon>Euteleostomi</taxon>
        <taxon>Mammalia</taxon>
        <taxon>Eutheria</taxon>
        <taxon>Laurasiatheria</taxon>
        <taxon>Carnivora</taxon>
        <taxon>Feliformia</taxon>
        <taxon>Felidae</taxon>
        <taxon>Felinae</taxon>
        <taxon>Acinonyx</taxon>
    </lineage>
</organism>
<sequence length="388" mass="39991">MSIYGDLSERRAPIGSPGRDTGGHFWEQTGKERRSTDLGPRPPSSFRTLQSAGRRVPGPGVVEAISAPREPRPPPGKPRPGQPRPRPPPALSHRPGGGGSNGRGAPGALLALFSQGGRRLAGGTKGRWRAAGAGAEGAAAGPRPHPRPPPLAARDPTAPLPARPRGWGWGYPCPRPPPPGPAAAGGAGDAGLGRLPAGEEGSDGPSGKHRREPGVRGRGGALPQFSAGFGRFVVTLLHFILSSMRLMAEEIAGRGGGVTLQVTVVGLRLSSRPCLRVLGTAWQPHVAVISLLSSGVVPRTSALGSVATSPPAPPTHPASLPPLATSQLVITCQAHSTGDLVMGRRPQPLAWPFPPARNALPSPCKCDVGSWFGSWDTKKEGSGRSSEI</sequence>
<evidence type="ECO:0000313" key="2">
    <source>
        <dbReference type="Proteomes" id="UP001652583"/>
    </source>
</evidence>
<dbReference type="KEGG" id="aju:106987400"/>
<dbReference type="GeneID" id="106987400"/>
<dbReference type="AlphaFoldDB" id="A0A6J1YVI8"/>
<gene>
    <name evidence="3" type="primary">LOC106987400</name>
</gene>
<dbReference type="RefSeq" id="XP_026908065.2">
    <property type="nucleotide sequence ID" value="XM_027052264.2"/>
</dbReference>
<evidence type="ECO:0000256" key="1">
    <source>
        <dbReference type="SAM" id="MobiDB-lite"/>
    </source>
</evidence>
<dbReference type="Proteomes" id="UP001652583">
    <property type="component" value="Chromosome E1"/>
</dbReference>